<accession>A0A9X1QT22</accession>
<dbReference type="PROSITE" id="PS51273">
    <property type="entry name" value="GATASE_TYPE_1"/>
    <property type="match status" value="1"/>
</dbReference>
<dbReference type="GO" id="GO:1903600">
    <property type="term" value="C:glutaminase complex"/>
    <property type="evidence" value="ECO:0007669"/>
    <property type="project" value="TreeGrafter"/>
</dbReference>
<comment type="catalytic activity">
    <reaction evidence="7 10">
        <text>L-glutamine + H2O = L-glutamate + NH4(+)</text>
        <dbReference type="Rhea" id="RHEA:15889"/>
        <dbReference type="ChEBI" id="CHEBI:15377"/>
        <dbReference type="ChEBI" id="CHEBI:28938"/>
        <dbReference type="ChEBI" id="CHEBI:29985"/>
        <dbReference type="ChEBI" id="CHEBI:58359"/>
        <dbReference type="EC" id="3.5.1.2"/>
    </reaction>
</comment>
<dbReference type="GO" id="GO:0005829">
    <property type="term" value="C:cytosol"/>
    <property type="evidence" value="ECO:0007669"/>
    <property type="project" value="TreeGrafter"/>
</dbReference>
<comment type="subunit">
    <text evidence="9 10">In the presence of PdxS, forms a dodecamer of heterodimers. Only shows activity in the heterodimer.</text>
</comment>
<dbReference type="RefSeq" id="WP_236118320.1">
    <property type="nucleotide sequence ID" value="NZ_JAKGSI010000002.1"/>
</dbReference>
<dbReference type="EC" id="4.3.3.6" evidence="10"/>
<evidence type="ECO:0000256" key="9">
    <source>
        <dbReference type="ARBA" id="ARBA00064749"/>
    </source>
</evidence>
<dbReference type="GO" id="GO:0008614">
    <property type="term" value="P:pyridoxine metabolic process"/>
    <property type="evidence" value="ECO:0007669"/>
    <property type="project" value="TreeGrafter"/>
</dbReference>
<dbReference type="PANTHER" id="PTHR31559:SF0">
    <property type="entry name" value="PYRIDOXAL 5'-PHOSPHATE SYNTHASE SUBUNIT SNO1-RELATED"/>
    <property type="match status" value="1"/>
</dbReference>
<dbReference type="FunFam" id="3.40.50.880:FF:000010">
    <property type="entry name" value="uncharacterized protein LOC100176842 isoform X2"/>
    <property type="match status" value="1"/>
</dbReference>
<dbReference type="InterPro" id="IPR029062">
    <property type="entry name" value="Class_I_gatase-like"/>
</dbReference>
<dbReference type="PROSITE" id="PS01236">
    <property type="entry name" value="PDXT_SNO_1"/>
    <property type="match status" value="1"/>
</dbReference>
<feature type="binding site" evidence="10 12">
    <location>
        <begin position="137"/>
        <end position="138"/>
    </location>
    <ligand>
        <name>L-glutamine</name>
        <dbReference type="ChEBI" id="CHEBI:58359"/>
    </ligand>
</feature>
<feature type="active site" description="Charge relay system" evidence="10 11">
    <location>
        <position position="185"/>
    </location>
</feature>
<evidence type="ECO:0000313" key="14">
    <source>
        <dbReference type="Proteomes" id="UP001139336"/>
    </source>
</evidence>
<dbReference type="GO" id="GO:0036381">
    <property type="term" value="F:pyridoxal 5'-phosphate synthase (glutamine hydrolysing) activity"/>
    <property type="evidence" value="ECO:0007669"/>
    <property type="project" value="UniProtKB-UniRule"/>
</dbReference>
<dbReference type="EMBL" id="JAKGSI010000002">
    <property type="protein sequence ID" value="MCF4006525.1"/>
    <property type="molecule type" value="Genomic_DNA"/>
</dbReference>
<comment type="caution">
    <text evidence="13">The sequence shown here is derived from an EMBL/GenBank/DDBJ whole genome shotgun (WGS) entry which is preliminary data.</text>
</comment>
<protein>
    <recommendedName>
        <fullName evidence="10">Pyridoxal 5'-phosphate synthase subunit PdxT</fullName>
        <ecNumber evidence="10">4.3.3.6</ecNumber>
    </recommendedName>
    <alternativeName>
        <fullName evidence="10">Pdx2</fullName>
    </alternativeName>
    <alternativeName>
        <fullName evidence="10">Pyridoxal 5'-phosphate synthase glutaminase subunit</fullName>
        <ecNumber evidence="10">3.5.1.2</ecNumber>
    </alternativeName>
</protein>
<feature type="binding site" evidence="10 12">
    <location>
        <position position="108"/>
    </location>
    <ligand>
        <name>L-glutamine</name>
        <dbReference type="ChEBI" id="CHEBI:58359"/>
    </ligand>
</feature>
<dbReference type="Gene3D" id="3.40.50.880">
    <property type="match status" value="1"/>
</dbReference>
<evidence type="ECO:0000256" key="5">
    <source>
        <dbReference type="ARBA" id="ARBA00023239"/>
    </source>
</evidence>
<comment type="pathway">
    <text evidence="10">Cofactor biosynthesis; pyridoxal 5'-phosphate biosynthesis.</text>
</comment>
<dbReference type="InterPro" id="IPR002161">
    <property type="entry name" value="PdxT/SNO"/>
</dbReference>
<evidence type="ECO:0000256" key="11">
    <source>
        <dbReference type="PIRSR" id="PIRSR005639-1"/>
    </source>
</evidence>
<keyword evidence="14" id="KW-1185">Reference proteome</keyword>
<dbReference type="Pfam" id="PF01174">
    <property type="entry name" value="SNO"/>
    <property type="match status" value="1"/>
</dbReference>
<feature type="active site" description="Charge relay system" evidence="10 11">
    <location>
        <position position="183"/>
    </location>
</feature>
<dbReference type="PROSITE" id="PS51130">
    <property type="entry name" value="PDXT_SNO_2"/>
    <property type="match status" value="1"/>
</dbReference>
<dbReference type="SUPFAM" id="SSF52317">
    <property type="entry name" value="Class I glutamine amidotransferase-like"/>
    <property type="match status" value="1"/>
</dbReference>
<evidence type="ECO:0000256" key="12">
    <source>
        <dbReference type="PIRSR" id="PIRSR005639-2"/>
    </source>
</evidence>
<keyword evidence="2 10" id="KW-0378">Hydrolase</keyword>
<reference evidence="13" key="1">
    <citation type="submission" date="2022-01" db="EMBL/GenBank/DDBJ databases">
        <title>Corynebacterium sp. nov isolated from isolated from the feces of the greater white-fronted geese (Anser albifrons) at Poyang Lake, PR China.</title>
        <authorList>
            <person name="Liu Q."/>
        </authorList>
    </citation>
    <scope>NUCLEOTIDE SEQUENCE</scope>
    <source>
        <strain evidence="13">JCM 32435</strain>
    </source>
</reference>
<evidence type="ECO:0000256" key="8">
    <source>
        <dbReference type="ARBA" id="ARBA00054599"/>
    </source>
</evidence>
<dbReference type="GO" id="GO:0042823">
    <property type="term" value="P:pyridoxal phosphate biosynthetic process"/>
    <property type="evidence" value="ECO:0007669"/>
    <property type="project" value="UniProtKB-UniRule"/>
</dbReference>
<dbReference type="EC" id="3.5.1.2" evidence="10"/>
<dbReference type="Proteomes" id="UP001139336">
    <property type="component" value="Unassembled WGS sequence"/>
</dbReference>
<sequence>MTTVGILALQGGVAEHQRSLRALGIEPVLVRRTEHLDGLDALILPGGESTTMCTLLRLGGLREPLAGLIGEGLPTYGTCAGMILLAKKVLDTRPDARGFEAMDITVRRNAFGRQADSFECDLDCEGMGGMSLPAVFIRAPKVEECGPGVRVLARVPDGEHIPAQHRGAVVAVEQGSMLATAFHPEVTVDTRFHRYFLERAGVLPAEGAAYNRKG</sequence>
<evidence type="ECO:0000313" key="13">
    <source>
        <dbReference type="EMBL" id="MCF4006525.1"/>
    </source>
</evidence>
<dbReference type="AlphaFoldDB" id="A0A9X1QT22"/>
<dbReference type="HAMAP" id="MF_01615">
    <property type="entry name" value="PdxT"/>
    <property type="match status" value="1"/>
</dbReference>
<evidence type="ECO:0000256" key="10">
    <source>
        <dbReference type="HAMAP-Rule" id="MF_01615"/>
    </source>
</evidence>
<dbReference type="PANTHER" id="PTHR31559">
    <property type="entry name" value="PYRIDOXAL 5'-PHOSPHATE SYNTHASE SUBUNIT SNO"/>
    <property type="match status" value="1"/>
</dbReference>
<comment type="similarity">
    <text evidence="1 10">Belongs to the glutaminase PdxT/SNO family.</text>
</comment>
<organism evidence="13 14">
    <name type="scientific">Corynebacterium uropygiale</name>
    <dbReference type="NCBI Taxonomy" id="1775911"/>
    <lineage>
        <taxon>Bacteria</taxon>
        <taxon>Bacillati</taxon>
        <taxon>Actinomycetota</taxon>
        <taxon>Actinomycetes</taxon>
        <taxon>Mycobacteriales</taxon>
        <taxon>Corynebacteriaceae</taxon>
        <taxon>Corynebacterium</taxon>
    </lineage>
</organism>
<keyword evidence="4 10" id="KW-0315">Glutamine amidotransferase</keyword>
<dbReference type="GO" id="GO:0004359">
    <property type="term" value="F:glutaminase activity"/>
    <property type="evidence" value="ECO:0007669"/>
    <property type="project" value="UniProtKB-UniRule"/>
</dbReference>
<comment type="catalytic activity">
    <reaction evidence="6 10">
        <text>aldehydo-D-ribose 5-phosphate + D-glyceraldehyde 3-phosphate + L-glutamine = pyridoxal 5'-phosphate + L-glutamate + phosphate + 3 H2O + H(+)</text>
        <dbReference type="Rhea" id="RHEA:31507"/>
        <dbReference type="ChEBI" id="CHEBI:15377"/>
        <dbReference type="ChEBI" id="CHEBI:15378"/>
        <dbReference type="ChEBI" id="CHEBI:29985"/>
        <dbReference type="ChEBI" id="CHEBI:43474"/>
        <dbReference type="ChEBI" id="CHEBI:58273"/>
        <dbReference type="ChEBI" id="CHEBI:58359"/>
        <dbReference type="ChEBI" id="CHEBI:59776"/>
        <dbReference type="ChEBI" id="CHEBI:597326"/>
        <dbReference type="EC" id="4.3.3.6"/>
    </reaction>
</comment>
<dbReference type="PIRSF" id="PIRSF005639">
    <property type="entry name" value="Glut_amidoT_SNO"/>
    <property type="match status" value="1"/>
</dbReference>
<dbReference type="NCBIfam" id="TIGR03800">
    <property type="entry name" value="PLP_synth_Pdx2"/>
    <property type="match status" value="1"/>
</dbReference>
<keyword evidence="5 10" id="KW-0456">Lyase</keyword>
<evidence type="ECO:0000256" key="2">
    <source>
        <dbReference type="ARBA" id="ARBA00022801"/>
    </source>
</evidence>
<proteinExistence type="inferred from homology"/>
<keyword evidence="3 10" id="KW-0663">Pyridoxal phosphate</keyword>
<gene>
    <name evidence="10 13" type="primary">pdxT</name>
    <name evidence="13" type="ORF">L1O03_04950</name>
</gene>
<feature type="binding site" evidence="10 12">
    <location>
        <begin position="47"/>
        <end position="49"/>
    </location>
    <ligand>
        <name>L-glutamine</name>
        <dbReference type="ChEBI" id="CHEBI:58359"/>
    </ligand>
</feature>
<evidence type="ECO:0000256" key="6">
    <source>
        <dbReference type="ARBA" id="ARBA00047992"/>
    </source>
</evidence>
<evidence type="ECO:0000256" key="1">
    <source>
        <dbReference type="ARBA" id="ARBA00008345"/>
    </source>
</evidence>
<evidence type="ECO:0000256" key="4">
    <source>
        <dbReference type="ARBA" id="ARBA00022962"/>
    </source>
</evidence>
<dbReference type="GO" id="GO:0006543">
    <property type="term" value="P:L-glutamine catabolic process"/>
    <property type="evidence" value="ECO:0007669"/>
    <property type="project" value="UniProtKB-UniRule"/>
</dbReference>
<dbReference type="InterPro" id="IPR021196">
    <property type="entry name" value="PdxT/SNO_CS"/>
</dbReference>
<feature type="active site" description="Nucleophile" evidence="10 11">
    <location>
        <position position="79"/>
    </location>
</feature>
<evidence type="ECO:0000256" key="7">
    <source>
        <dbReference type="ARBA" id="ARBA00049534"/>
    </source>
</evidence>
<dbReference type="CDD" id="cd01749">
    <property type="entry name" value="GATase1_PB"/>
    <property type="match status" value="1"/>
</dbReference>
<name>A0A9X1QT22_9CORY</name>
<evidence type="ECO:0000256" key="3">
    <source>
        <dbReference type="ARBA" id="ARBA00022898"/>
    </source>
</evidence>
<comment type="function">
    <text evidence="8 10">Catalyzes the hydrolysis of glutamine to glutamate and ammonia as part of the biosynthesis of pyridoxal 5'-phosphate. The resulting ammonia molecule is channeled to the active site of PdxS.</text>
</comment>